<accession>A0AAN9QUN4</accession>
<gene>
    <name evidence="1" type="ORF">VNO80_22825</name>
</gene>
<name>A0AAN9QUN4_PHACN</name>
<evidence type="ECO:0000313" key="2">
    <source>
        <dbReference type="Proteomes" id="UP001374584"/>
    </source>
</evidence>
<keyword evidence="2" id="KW-1185">Reference proteome</keyword>
<proteinExistence type="predicted"/>
<dbReference type="Proteomes" id="UP001374584">
    <property type="component" value="Unassembled WGS sequence"/>
</dbReference>
<comment type="caution">
    <text evidence="1">The sequence shown here is derived from an EMBL/GenBank/DDBJ whole genome shotgun (WGS) entry which is preliminary data.</text>
</comment>
<reference evidence="1 2" key="1">
    <citation type="submission" date="2024-01" db="EMBL/GenBank/DDBJ databases">
        <title>The genomes of 5 underutilized Papilionoideae crops provide insights into root nodulation and disease resistanc.</title>
        <authorList>
            <person name="Jiang F."/>
        </authorList>
    </citation>
    <scope>NUCLEOTIDE SEQUENCE [LARGE SCALE GENOMIC DNA]</scope>
    <source>
        <strain evidence="1">JINMINGXINNONG_FW02</strain>
        <tissue evidence="1">Leaves</tissue>
    </source>
</reference>
<protein>
    <submittedName>
        <fullName evidence="1">Uncharacterized protein</fullName>
    </submittedName>
</protein>
<sequence>MCNVLLSSPKYYYYYYLTEVGGLCTFRLSEIFRTDRVRCTCNKLPNLVSSWVPIHCCRSSLIFVRIMPLSLK</sequence>
<organism evidence="1 2">
    <name type="scientific">Phaseolus coccineus</name>
    <name type="common">Scarlet runner bean</name>
    <name type="synonym">Phaseolus multiflorus</name>
    <dbReference type="NCBI Taxonomy" id="3886"/>
    <lineage>
        <taxon>Eukaryota</taxon>
        <taxon>Viridiplantae</taxon>
        <taxon>Streptophyta</taxon>
        <taxon>Embryophyta</taxon>
        <taxon>Tracheophyta</taxon>
        <taxon>Spermatophyta</taxon>
        <taxon>Magnoliopsida</taxon>
        <taxon>eudicotyledons</taxon>
        <taxon>Gunneridae</taxon>
        <taxon>Pentapetalae</taxon>
        <taxon>rosids</taxon>
        <taxon>fabids</taxon>
        <taxon>Fabales</taxon>
        <taxon>Fabaceae</taxon>
        <taxon>Papilionoideae</taxon>
        <taxon>50 kb inversion clade</taxon>
        <taxon>NPAAA clade</taxon>
        <taxon>indigoferoid/millettioid clade</taxon>
        <taxon>Phaseoleae</taxon>
        <taxon>Phaseolus</taxon>
    </lineage>
</organism>
<evidence type="ECO:0000313" key="1">
    <source>
        <dbReference type="EMBL" id="KAK7348274.1"/>
    </source>
</evidence>
<dbReference type="AlphaFoldDB" id="A0AAN9QUN4"/>
<dbReference type="EMBL" id="JAYMYR010000008">
    <property type="protein sequence ID" value="KAK7348274.1"/>
    <property type="molecule type" value="Genomic_DNA"/>
</dbReference>